<feature type="transmembrane region" description="Helical" evidence="1">
    <location>
        <begin position="35"/>
        <end position="52"/>
    </location>
</feature>
<proteinExistence type="predicted"/>
<dbReference type="AlphaFoldDB" id="A0A317CA61"/>
<dbReference type="Proteomes" id="UP000245506">
    <property type="component" value="Unassembled WGS sequence"/>
</dbReference>
<accession>A0A317CA61</accession>
<feature type="transmembrane region" description="Helical" evidence="1">
    <location>
        <begin position="64"/>
        <end position="80"/>
    </location>
</feature>
<evidence type="ECO:0000313" key="2">
    <source>
        <dbReference type="EMBL" id="PWQ95269.1"/>
    </source>
</evidence>
<reference evidence="2 3" key="1">
    <citation type="submission" date="2018-05" db="EMBL/GenBank/DDBJ databases">
        <title>Leucothrix arctica sp. nov., isolated from Arctic seawater.</title>
        <authorList>
            <person name="Choi A."/>
            <person name="Baek K."/>
        </authorList>
    </citation>
    <scope>NUCLEOTIDE SEQUENCE [LARGE SCALE GENOMIC DNA]</scope>
    <source>
        <strain evidence="2 3">IMCC9719</strain>
    </source>
</reference>
<evidence type="ECO:0000256" key="1">
    <source>
        <dbReference type="SAM" id="Phobius"/>
    </source>
</evidence>
<sequence length="109" mass="12528">MVTGSNLYTEEQQAWREYSALGGVIPVLALSFNQTAIYLLAFSVAILFFLWVKRKRSWYNKKKKLTLFFLLCTSFAVVMQGHNEGLALLTYVIGWVIYLFSYPKSKSAK</sequence>
<gene>
    <name evidence="2" type="ORF">DKT75_13070</name>
</gene>
<organism evidence="2 3">
    <name type="scientific">Leucothrix arctica</name>
    <dbReference type="NCBI Taxonomy" id="1481894"/>
    <lineage>
        <taxon>Bacteria</taxon>
        <taxon>Pseudomonadati</taxon>
        <taxon>Pseudomonadota</taxon>
        <taxon>Gammaproteobacteria</taxon>
        <taxon>Thiotrichales</taxon>
        <taxon>Thiotrichaceae</taxon>
        <taxon>Leucothrix</taxon>
    </lineage>
</organism>
<keyword evidence="3" id="KW-1185">Reference proteome</keyword>
<keyword evidence="1" id="KW-0812">Transmembrane</keyword>
<keyword evidence="1" id="KW-1133">Transmembrane helix</keyword>
<dbReference type="RefSeq" id="WP_109823881.1">
    <property type="nucleotide sequence ID" value="NZ_QGKL01000035.1"/>
</dbReference>
<keyword evidence="1" id="KW-0472">Membrane</keyword>
<dbReference type="EMBL" id="QGKL01000035">
    <property type="protein sequence ID" value="PWQ95269.1"/>
    <property type="molecule type" value="Genomic_DNA"/>
</dbReference>
<feature type="transmembrane region" description="Helical" evidence="1">
    <location>
        <begin position="86"/>
        <end position="103"/>
    </location>
</feature>
<name>A0A317CA61_9GAMM</name>
<comment type="caution">
    <text evidence="2">The sequence shown here is derived from an EMBL/GenBank/DDBJ whole genome shotgun (WGS) entry which is preliminary data.</text>
</comment>
<protein>
    <submittedName>
        <fullName evidence="2">Uncharacterized protein</fullName>
    </submittedName>
</protein>
<evidence type="ECO:0000313" key="3">
    <source>
        <dbReference type="Proteomes" id="UP000245506"/>
    </source>
</evidence>